<dbReference type="EMBL" id="SOAA01000017">
    <property type="protein sequence ID" value="TDS29517.1"/>
    <property type="molecule type" value="Genomic_DNA"/>
</dbReference>
<proteinExistence type="predicted"/>
<dbReference type="Proteomes" id="UP000295472">
    <property type="component" value="Unassembled WGS sequence"/>
</dbReference>
<dbReference type="AlphaFoldDB" id="A0A1G6NPH5"/>
<dbReference type="InterPro" id="IPR025303">
    <property type="entry name" value="PdaC"/>
</dbReference>
<evidence type="ECO:0000256" key="1">
    <source>
        <dbReference type="SAM" id="SignalP"/>
    </source>
</evidence>
<dbReference type="InterPro" id="IPR037126">
    <property type="entry name" value="PdaC/RsiV-like_sf"/>
</dbReference>
<dbReference type="RefSeq" id="WP_133618247.1">
    <property type="nucleotide sequence ID" value="NZ_FMYT01000012.1"/>
</dbReference>
<evidence type="ECO:0000313" key="4">
    <source>
        <dbReference type="EMBL" id="SDC69783.1"/>
    </source>
</evidence>
<organism evidence="4 9">
    <name type="scientific">Halanaerobium congolense</name>
    <dbReference type="NCBI Taxonomy" id="54121"/>
    <lineage>
        <taxon>Bacteria</taxon>
        <taxon>Bacillati</taxon>
        <taxon>Bacillota</taxon>
        <taxon>Clostridia</taxon>
        <taxon>Halanaerobiales</taxon>
        <taxon>Halanaerobiaceae</taxon>
        <taxon>Halanaerobium</taxon>
    </lineage>
</organism>
<dbReference type="Gene3D" id="3.90.640.20">
    <property type="entry name" value="Heat-shock cognate protein, ATPase"/>
    <property type="match status" value="1"/>
</dbReference>
<dbReference type="Pfam" id="PF11738">
    <property type="entry name" value="DUF3298"/>
    <property type="match status" value="1"/>
</dbReference>
<feature type="signal peptide" evidence="1">
    <location>
        <begin position="1"/>
        <end position="30"/>
    </location>
</feature>
<dbReference type="Proteomes" id="UP000324896">
    <property type="component" value="Unassembled WGS sequence"/>
</dbReference>
<evidence type="ECO:0000313" key="7">
    <source>
        <dbReference type="Proteomes" id="UP000295472"/>
    </source>
</evidence>
<feature type="domain" description="DUF3298" evidence="2">
    <location>
        <begin position="167"/>
        <end position="230"/>
    </location>
</feature>
<protein>
    <submittedName>
        <fullName evidence="5">Uncharacterized protein DUF3298</fullName>
    </submittedName>
</protein>
<sequence length="230" mass="26458">MKKANYFFNCSNLKLSILVFSVLIFTAANSAAAVEIIKIPVEKNEEDLYHIEAEIPILLGLKSKNVQSKYNDLFRDDIFCFLESTIEMASQSQHNFAAAEIPMHQFEGIVDFEIKNNKQIFSIKFNYYQYTGGAHGNPYSLSYNIDLNSGEDLKLIDFLERINLTLAEVEVLIKSEIEKNPANYFHGDYGFQSLEEDQHYYLEAGELVIYFQPYAVAPYSTGMPEFRVKY</sequence>
<evidence type="ECO:0000259" key="3">
    <source>
        <dbReference type="Pfam" id="PF13739"/>
    </source>
</evidence>
<dbReference type="Gene3D" id="3.30.565.40">
    <property type="entry name" value="Fervidobacterium nodosum Rt17-B1 like"/>
    <property type="match status" value="1"/>
</dbReference>
<evidence type="ECO:0000313" key="5">
    <source>
        <dbReference type="EMBL" id="TDS29517.1"/>
    </source>
</evidence>
<evidence type="ECO:0000313" key="8">
    <source>
        <dbReference type="Proteomes" id="UP000295758"/>
    </source>
</evidence>
<keyword evidence="1" id="KW-0732">Signal</keyword>
<evidence type="ECO:0000313" key="6">
    <source>
        <dbReference type="EMBL" id="TDX43784.1"/>
    </source>
</evidence>
<reference evidence="5 8" key="2">
    <citation type="submission" date="2019-03" db="EMBL/GenBank/DDBJ databases">
        <title>Deep subsurface shale carbon reservoir microbial communities from Ohio and West Virginia, USA.</title>
        <authorList>
            <person name="Wrighton K."/>
        </authorList>
    </citation>
    <scope>NUCLEOTIDE SEQUENCE [LARGE SCALE GENOMIC DNA]</scope>
    <source>
        <strain evidence="5 8">UTICA-S4D12</strain>
    </source>
</reference>
<dbReference type="GeneID" id="57012721"/>
<dbReference type="EMBL" id="SOEF01000014">
    <property type="protein sequence ID" value="TDX43784.1"/>
    <property type="molecule type" value="Genomic_DNA"/>
</dbReference>
<dbReference type="Proteomes" id="UP000295758">
    <property type="component" value="Unassembled WGS sequence"/>
</dbReference>
<reference evidence="4 9" key="1">
    <citation type="submission" date="2016-10" db="EMBL/GenBank/DDBJ databases">
        <authorList>
            <person name="Varghese N."/>
            <person name="Submissions S."/>
        </authorList>
    </citation>
    <scope>NUCLEOTIDE SEQUENCE [LARGE SCALE GENOMIC DNA]</scope>
    <source>
        <strain evidence="4 9">WG10</strain>
    </source>
</reference>
<evidence type="ECO:0000313" key="9">
    <source>
        <dbReference type="Proteomes" id="UP000324896"/>
    </source>
</evidence>
<dbReference type="EMBL" id="FMYT01000012">
    <property type="protein sequence ID" value="SDC69783.1"/>
    <property type="molecule type" value="Genomic_DNA"/>
</dbReference>
<feature type="domain" description="Deacetylase PdaC" evidence="3">
    <location>
        <begin position="43"/>
        <end position="137"/>
    </location>
</feature>
<dbReference type="InterPro" id="IPR021729">
    <property type="entry name" value="DUF3298"/>
</dbReference>
<gene>
    <name evidence="5" type="ORF">BY453_1174</name>
    <name evidence="6" type="ORF">C7954_11479</name>
    <name evidence="4" type="ORF">SAMN04488597_1125</name>
</gene>
<reference evidence="6 7" key="3">
    <citation type="submission" date="2019-03" db="EMBL/GenBank/DDBJ databases">
        <title>Subsurface microbial communities from deep shales in Ohio and West Virginia, USA.</title>
        <authorList>
            <person name="Wrighton K."/>
        </authorList>
    </citation>
    <scope>NUCLEOTIDE SEQUENCE [LARGE SCALE GENOMIC DNA]</scope>
    <source>
        <strain evidence="6 7">DSMZ 11287</strain>
    </source>
</reference>
<evidence type="ECO:0000259" key="2">
    <source>
        <dbReference type="Pfam" id="PF11738"/>
    </source>
</evidence>
<accession>A0A1G6NPH5</accession>
<name>A0A1G6NPH5_9FIRM</name>
<feature type="chain" id="PRO_5038294996" evidence="1">
    <location>
        <begin position="31"/>
        <end position="230"/>
    </location>
</feature>
<dbReference type="Pfam" id="PF13739">
    <property type="entry name" value="PdaC"/>
    <property type="match status" value="1"/>
</dbReference>